<dbReference type="PANTHER" id="PTHR10805">
    <property type="entry name" value="COATOMER SUBUNIT EPSILON"/>
    <property type="match status" value="1"/>
</dbReference>
<dbReference type="GO" id="GO:0015031">
    <property type="term" value="P:protein transport"/>
    <property type="evidence" value="ECO:0007669"/>
    <property type="project" value="UniProtKB-UniRule"/>
</dbReference>
<protein>
    <recommendedName>
        <fullName evidence="11">Coatomer subunit epsilon</fullName>
    </recommendedName>
</protein>
<dbReference type="Gene3D" id="1.25.40.10">
    <property type="entry name" value="Tetratricopeptide repeat domain"/>
    <property type="match status" value="1"/>
</dbReference>
<organism evidence="12">
    <name type="scientific">Sexangularia sp. CB-2014</name>
    <dbReference type="NCBI Taxonomy" id="1486929"/>
    <lineage>
        <taxon>Eukaryota</taxon>
        <taxon>Amoebozoa</taxon>
        <taxon>Tubulinea</taxon>
        <taxon>Elardia</taxon>
        <taxon>Arcellinida</taxon>
        <taxon>Arcellinida incertae sedis</taxon>
        <taxon>Sexangularia</taxon>
    </lineage>
</organism>
<name>A0A7S1VHK0_9EUKA</name>
<comment type="function">
    <text evidence="11">The coatomer is a cytosolic protein complex that binds to dilysine motifs and reversibly associates with Golgi non-clathrin-coated vesicles, which further mediate biosynthetic protein transport from the ER, via the Golgi up to the trans Golgi network. The coatomer complex is required for budding from Golgi membranes, and is essential for the retrograde Golgi-to-ER transport of dilysine-tagged proteins.</text>
</comment>
<dbReference type="GO" id="GO:0006890">
    <property type="term" value="P:retrograde vesicle-mediated transport, Golgi to endoplasmic reticulum"/>
    <property type="evidence" value="ECO:0007669"/>
    <property type="project" value="UniProtKB-UniRule"/>
</dbReference>
<evidence type="ECO:0000256" key="3">
    <source>
        <dbReference type="ARBA" id="ARBA00008827"/>
    </source>
</evidence>
<comment type="similarity">
    <text evidence="3 11">Belongs to the COPE family.</text>
</comment>
<dbReference type="InterPro" id="IPR006822">
    <property type="entry name" value="Coatomer_esu"/>
</dbReference>
<keyword evidence="8 11" id="KW-0333">Golgi apparatus</keyword>
<dbReference type="InterPro" id="IPR011990">
    <property type="entry name" value="TPR-like_helical_dom_sf"/>
</dbReference>
<evidence type="ECO:0000256" key="5">
    <source>
        <dbReference type="ARBA" id="ARBA00022490"/>
    </source>
</evidence>
<reference evidence="12" key="1">
    <citation type="submission" date="2021-01" db="EMBL/GenBank/DDBJ databases">
        <authorList>
            <person name="Corre E."/>
            <person name="Pelletier E."/>
            <person name="Niang G."/>
            <person name="Scheremetjew M."/>
            <person name="Finn R."/>
            <person name="Kale V."/>
            <person name="Holt S."/>
            <person name="Cochrane G."/>
            <person name="Meng A."/>
            <person name="Brown T."/>
            <person name="Cohen L."/>
        </authorList>
    </citation>
    <scope>NUCLEOTIDE SEQUENCE</scope>
    <source>
        <strain evidence="12">ATCC 50979</strain>
    </source>
</reference>
<evidence type="ECO:0000256" key="10">
    <source>
        <dbReference type="ARBA" id="ARBA00023329"/>
    </source>
</evidence>
<evidence type="ECO:0000256" key="9">
    <source>
        <dbReference type="ARBA" id="ARBA00023136"/>
    </source>
</evidence>
<keyword evidence="4 11" id="KW-0813">Transport</keyword>
<gene>
    <name evidence="12" type="ORF">SSP0437_LOCUS7884</name>
</gene>
<dbReference type="PIRSF" id="PIRSF016478">
    <property type="entry name" value="Coatomer_esu"/>
    <property type="match status" value="1"/>
</dbReference>
<keyword evidence="9 11" id="KW-0472">Membrane</keyword>
<evidence type="ECO:0000256" key="1">
    <source>
        <dbReference type="ARBA" id="ARBA00004255"/>
    </source>
</evidence>
<keyword evidence="10 11" id="KW-0968">Cytoplasmic vesicle</keyword>
<dbReference type="GO" id="GO:0005198">
    <property type="term" value="F:structural molecule activity"/>
    <property type="evidence" value="ECO:0007669"/>
    <property type="project" value="UniProtKB-UniRule"/>
</dbReference>
<evidence type="ECO:0000256" key="7">
    <source>
        <dbReference type="ARBA" id="ARBA00022927"/>
    </source>
</evidence>
<dbReference type="GO" id="GO:0000139">
    <property type="term" value="C:Golgi membrane"/>
    <property type="evidence" value="ECO:0007669"/>
    <property type="project" value="UniProtKB-SubCell"/>
</dbReference>
<keyword evidence="6 11" id="KW-0931">ER-Golgi transport</keyword>
<sequence>MSFLSEDEEQFLFEVRNDLLLGNSQGVINAGVSGGDGPTDLARVLLRVYTWRAFLAQGNIATVLSEAKRDSDAPIEERAVAILATVQEDALVDGAAADVKALLAEGSSSPVVRLLAASAFLLTGDRDEALRTLRGVTDLECLALAVQVYLSMDRPDLAEKEVAAMAAIDEDATASQLAAAWVHIAHGGDRLQDAYYTFSELQEKFGSTAMLLNSMAVINIHMGKFELAESQLLEALGKEPSNADTLANLIAVAQHRNKAPEITQRYLNQLRKVAPNHAWLQFTTGALNTFDRVKESV</sequence>
<dbReference type="EMBL" id="HBGL01010158">
    <property type="protein sequence ID" value="CAD9300223.1"/>
    <property type="molecule type" value="Transcribed_RNA"/>
</dbReference>
<dbReference type="Pfam" id="PF04733">
    <property type="entry name" value="Coatomer_E"/>
    <property type="match status" value="1"/>
</dbReference>
<comment type="subcellular location">
    <subcellularLocation>
        <location evidence="2">Cytoplasmic vesicle</location>
        <location evidence="2">COPI-coated vesicle membrane</location>
        <topology evidence="2">Peripheral membrane protein</topology>
        <orientation evidence="2">Cytoplasmic side</orientation>
    </subcellularLocation>
    <subcellularLocation>
        <location evidence="1">Golgi apparatus membrane</location>
        <topology evidence="1">Peripheral membrane protein</topology>
        <orientation evidence="1">Cytoplasmic side</orientation>
    </subcellularLocation>
</comment>
<dbReference type="GO" id="GO:0030126">
    <property type="term" value="C:COPI vesicle coat"/>
    <property type="evidence" value="ECO:0007669"/>
    <property type="project" value="TreeGrafter"/>
</dbReference>
<accession>A0A7S1VHK0</accession>
<proteinExistence type="inferred from homology"/>
<evidence type="ECO:0000256" key="4">
    <source>
        <dbReference type="ARBA" id="ARBA00022448"/>
    </source>
</evidence>
<evidence type="ECO:0000313" key="12">
    <source>
        <dbReference type="EMBL" id="CAD9300223.1"/>
    </source>
</evidence>
<keyword evidence="5 11" id="KW-0963">Cytoplasm</keyword>
<dbReference type="PANTHER" id="PTHR10805:SF0">
    <property type="entry name" value="COATOMER SUBUNIT EPSILON"/>
    <property type="match status" value="1"/>
</dbReference>
<evidence type="ECO:0000256" key="11">
    <source>
        <dbReference type="PIRNR" id="PIRNR016478"/>
    </source>
</evidence>
<evidence type="ECO:0000256" key="2">
    <source>
        <dbReference type="ARBA" id="ARBA00004347"/>
    </source>
</evidence>
<evidence type="ECO:0000256" key="6">
    <source>
        <dbReference type="ARBA" id="ARBA00022892"/>
    </source>
</evidence>
<dbReference type="SUPFAM" id="SSF48452">
    <property type="entry name" value="TPR-like"/>
    <property type="match status" value="1"/>
</dbReference>
<dbReference type="GO" id="GO:0006888">
    <property type="term" value="P:endoplasmic reticulum to Golgi vesicle-mediated transport"/>
    <property type="evidence" value="ECO:0007669"/>
    <property type="project" value="TreeGrafter"/>
</dbReference>
<keyword evidence="7 11" id="KW-0653">Protein transport</keyword>
<dbReference type="AlphaFoldDB" id="A0A7S1VHK0"/>
<dbReference type="GO" id="GO:0006891">
    <property type="term" value="P:intra-Golgi vesicle-mediated transport"/>
    <property type="evidence" value="ECO:0007669"/>
    <property type="project" value="TreeGrafter"/>
</dbReference>
<evidence type="ECO:0000256" key="8">
    <source>
        <dbReference type="ARBA" id="ARBA00023034"/>
    </source>
</evidence>